<evidence type="ECO:0000256" key="6">
    <source>
        <dbReference type="ARBA" id="ARBA00023136"/>
    </source>
</evidence>
<evidence type="ECO:0000259" key="9">
    <source>
        <dbReference type="Pfam" id="PF00884"/>
    </source>
</evidence>
<feature type="transmembrane region" description="Helical" evidence="8">
    <location>
        <begin position="51"/>
        <end position="70"/>
    </location>
</feature>
<evidence type="ECO:0000256" key="3">
    <source>
        <dbReference type="ARBA" id="ARBA00022475"/>
    </source>
</evidence>
<dbReference type="Proteomes" id="UP000184038">
    <property type="component" value="Unassembled WGS sequence"/>
</dbReference>
<feature type="transmembrane region" description="Helical" evidence="8">
    <location>
        <begin position="124"/>
        <end position="147"/>
    </location>
</feature>
<dbReference type="InterPro" id="IPR050448">
    <property type="entry name" value="OpgB/LTA_synthase_biosynth"/>
</dbReference>
<accession>A0A1M7L0Y8</accession>
<keyword evidence="6 8" id="KW-0472">Membrane</keyword>
<dbReference type="AlphaFoldDB" id="A0A1M7L0Y8"/>
<dbReference type="InterPro" id="IPR017850">
    <property type="entry name" value="Alkaline_phosphatase_core_sf"/>
</dbReference>
<feature type="compositionally biased region" description="Polar residues" evidence="7">
    <location>
        <begin position="427"/>
        <end position="436"/>
    </location>
</feature>
<evidence type="ECO:0000256" key="1">
    <source>
        <dbReference type="ARBA" id="ARBA00004651"/>
    </source>
</evidence>
<dbReference type="InterPro" id="IPR000917">
    <property type="entry name" value="Sulfatase_N"/>
</dbReference>
<dbReference type="STRING" id="1120996.SAMN02746066_02997"/>
<feature type="domain" description="Sulfatase N-terminal" evidence="9">
    <location>
        <begin position="245"/>
        <end position="556"/>
    </location>
</feature>
<feature type="region of interest" description="Disordered" evidence="7">
    <location>
        <begin position="416"/>
        <end position="439"/>
    </location>
</feature>
<organism evidence="10 11">
    <name type="scientific">Anaerosporobacter mobilis DSM 15930</name>
    <dbReference type="NCBI Taxonomy" id="1120996"/>
    <lineage>
        <taxon>Bacteria</taxon>
        <taxon>Bacillati</taxon>
        <taxon>Bacillota</taxon>
        <taxon>Clostridia</taxon>
        <taxon>Lachnospirales</taxon>
        <taxon>Lachnospiraceae</taxon>
        <taxon>Anaerosporobacter</taxon>
    </lineage>
</organism>
<comment type="pathway">
    <text evidence="2">Cell wall biogenesis; lipoteichoic acid biosynthesis.</text>
</comment>
<keyword evidence="10" id="KW-0808">Transferase</keyword>
<feature type="transmembrane region" description="Helical" evidence="8">
    <location>
        <begin position="159"/>
        <end position="178"/>
    </location>
</feature>
<gene>
    <name evidence="10" type="ORF">SAMN02746066_02997</name>
</gene>
<keyword evidence="11" id="KW-1185">Reference proteome</keyword>
<proteinExistence type="predicted"/>
<protein>
    <submittedName>
        <fullName evidence="10">Phosphoglycerol transferase MdoB</fullName>
    </submittedName>
</protein>
<evidence type="ECO:0000256" key="5">
    <source>
        <dbReference type="ARBA" id="ARBA00022989"/>
    </source>
</evidence>
<dbReference type="EMBL" id="FRCP01000015">
    <property type="protein sequence ID" value="SHM71471.1"/>
    <property type="molecule type" value="Genomic_DNA"/>
</dbReference>
<evidence type="ECO:0000256" key="4">
    <source>
        <dbReference type="ARBA" id="ARBA00022692"/>
    </source>
</evidence>
<dbReference type="SUPFAM" id="SSF53649">
    <property type="entry name" value="Alkaline phosphatase-like"/>
    <property type="match status" value="1"/>
</dbReference>
<feature type="transmembrane region" description="Helical" evidence="8">
    <location>
        <begin position="82"/>
        <end position="104"/>
    </location>
</feature>
<dbReference type="InterPro" id="IPR014756">
    <property type="entry name" value="Ig_E-set"/>
</dbReference>
<dbReference type="Gene3D" id="3.40.720.10">
    <property type="entry name" value="Alkaline Phosphatase, subunit A"/>
    <property type="match status" value="1"/>
</dbReference>
<keyword evidence="3" id="KW-1003">Cell membrane</keyword>
<dbReference type="GO" id="GO:0016740">
    <property type="term" value="F:transferase activity"/>
    <property type="evidence" value="ECO:0007669"/>
    <property type="project" value="UniProtKB-KW"/>
</dbReference>
<dbReference type="SUPFAM" id="SSF81296">
    <property type="entry name" value="E set domains"/>
    <property type="match status" value="1"/>
</dbReference>
<keyword evidence="4 8" id="KW-0812">Transmembrane</keyword>
<dbReference type="PANTHER" id="PTHR47371">
    <property type="entry name" value="LIPOTEICHOIC ACID SYNTHASE"/>
    <property type="match status" value="1"/>
</dbReference>
<evidence type="ECO:0000313" key="11">
    <source>
        <dbReference type="Proteomes" id="UP000184038"/>
    </source>
</evidence>
<dbReference type="Pfam" id="PF00884">
    <property type="entry name" value="Sulfatase"/>
    <property type="match status" value="1"/>
</dbReference>
<evidence type="ECO:0000256" key="8">
    <source>
        <dbReference type="SAM" id="Phobius"/>
    </source>
</evidence>
<sequence length="688" mass="77772">MLQKLKNLFSKEELKNLIRFIYLSLAINLFIEILNRSSLLGALKHVVTNPLVFLYNTLIVLLTFSVAFLVKRRFFVSTIVSIIWLGFAITNAVLLSFRVTPFTAVDLSLMDEAIPMIHVYLTKWQIVLIVIAAIVVITLIVLLFIFAPKYKQRVARIRNAVCIVLLFGSILLLTSLGISTNALAKNFGNLADAYKDYGFVYCFTNSLVNTGIDKPKSYSEEKMVELAEDTLTTPPEIKEDKKKTPNIIMIQLESLYDVTLMKDYTYSEDPLPNYHALQKEFSHGFLNVPSVGAGTANTEFEVLTGMDLDFFGPGEYPYKTILKEKTSESMAYNLKELNYSTHAIHNNDGTFYGRNQVFSNLGFDTFTSLEYMHNVELNPMGWAKDHVLIEEILKALKSTKEQDFVYTISVQGHGKYPGSEDDFSVPDSATLSSSNPSEEEQRQYTLTEGYTPAVDAITVDGIAEADRCAFEYYVNQIHEMDAFIGDLINEFKKLDEDVVLVFYGDHLPSLGIEASDLENDNIYQTSYVIWDNMNLPKIDMDMEAYQITASILKRLNIDNGYLTKLHQNSLNTANYLEELELLQYDMLYGDQTIYGGTSPYIATNLQMGVDKIKVNGILTSGDNIYIQGENFTEYSKVFLNDTELETTYVDEKNLSISTTTLNTGDEIKVGQKGDDKVILSYSEPYVVK</sequence>
<comment type="subcellular location">
    <subcellularLocation>
        <location evidence="1">Cell membrane</location>
        <topology evidence="1">Multi-pass membrane protein</topology>
    </subcellularLocation>
</comment>
<feature type="transmembrane region" description="Helical" evidence="8">
    <location>
        <begin position="20"/>
        <end position="39"/>
    </location>
</feature>
<evidence type="ECO:0000256" key="2">
    <source>
        <dbReference type="ARBA" id="ARBA00004936"/>
    </source>
</evidence>
<dbReference type="PANTHER" id="PTHR47371:SF3">
    <property type="entry name" value="PHOSPHOGLYCEROL TRANSFERASE I"/>
    <property type="match status" value="1"/>
</dbReference>
<evidence type="ECO:0000313" key="10">
    <source>
        <dbReference type="EMBL" id="SHM71471.1"/>
    </source>
</evidence>
<dbReference type="CDD" id="cd16015">
    <property type="entry name" value="LTA_synthase"/>
    <property type="match status" value="1"/>
</dbReference>
<name>A0A1M7L0Y8_9FIRM</name>
<evidence type="ECO:0000256" key="7">
    <source>
        <dbReference type="SAM" id="MobiDB-lite"/>
    </source>
</evidence>
<dbReference type="GO" id="GO:0005886">
    <property type="term" value="C:plasma membrane"/>
    <property type="evidence" value="ECO:0007669"/>
    <property type="project" value="UniProtKB-SubCell"/>
</dbReference>
<reference evidence="10 11" key="1">
    <citation type="submission" date="2016-11" db="EMBL/GenBank/DDBJ databases">
        <authorList>
            <person name="Jaros S."/>
            <person name="Januszkiewicz K."/>
            <person name="Wedrychowicz H."/>
        </authorList>
    </citation>
    <scope>NUCLEOTIDE SEQUENCE [LARGE SCALE GENOMIC DNA]</scope>
    <source>
        <strain evidence="10 11">DSM 15930</strain>
    </source>
</reference>
<dbReference type="RefSeq" id="WP_073289160.1">
    <property type="nucleotide sequence ID" value="NZ_FRCP01000015.1"/>
</dbReference>
<keyword evidence="5 8" id="KW-1133">Transmembrane helix</keyword>